<dbReference type="GO" id="GO:0016787">
    <property type="term" value="F:hydrolase activity"/>
    <property type="evidence" value="ECO:0007669"/>
    <property type="project" value="UniProtKB-KW"/>
</dbReference>
<dbReference type="PANTHER" id="PTHR10794">
    <property type="entry name" value="ABHYDROLASE DOMAIN-CONTAINING PROTEIN"/>
    <property type="match status" value="1"/>
</dbReference>
<dbReference type="EMBL" id="JBHRSZ010000002">
    <property type="protein sequence ID" value="MFC3150693.1"/>
    <property type="molecule type" value="Genomic_DNA"/>
</dbReference>
<sequence length="326" mass="37111">MLIERSSYRAPWWLRNGHLNTIYPSLFRKLNLPFSERESIDTDDQDLLCLDWYRLSMSHTSVSTPRKLVIISHGLEGHSERPYVLAMCRKMNALGYDALAWNFRSCGPYMNRQKRFYHSGATEDLSHVIDHAHTGYDAIALVGFSMGGNLSLLHAGREHETLNDKVRAVVGVSVPCDLEGCAHELAKRQNAIYMTRFLKDLRGKMRVKHAQFPDIPLDSLDSVKNFQDFDDLYTAPLHGFADAKDYWTKSSCLGYLSDIRVPALVINAKDDPFLSDSAYPYDLVKSLENVYLETPDHGGHVGFVSFHAGGSYWIEDRVAEFLETHF</sequence>
<dbReference type="PIRSF" id="PIRSF005211">
    <property type="entry name" value="Ab_hydro_YheT"/>
    <property type="match status" value="1"/>
</dbReference>
<dbReference type="InterPro" id="IPR000073">
    <property type="entry name" value="AB_hydrolase_1"/>
</dbReference>
<dbReference type="Pfam" id="PF00561">
    <property type="entry name" value="Abhydrolase_1"/>
    <property type="match status" value="1"/>
</dbReference>
<evidence type="ECO:0000313" key="3">
    <source>
        <dbReference type="EMBL" id="MFC3150693.1"/>
    </source>
</evidence>
<dbReference type="InterPro" id="IPR012020">
    <property type="entry name" value="ABHD4"/>
</dbReference>
<dbReference type="InterPro" id="IPR050960">
    <property type="entry name" value="AB_hydrolase_4_sf"/>
</dbReference>
<organism evidence="3 4">
    <name type="scientific">Litoribrevibacter euphylliae</name>
    <dbReference type="NCBI Taxonomy" id="1834034"/>
    <lineage>
        <taxon>Bacteria</taxon>
        <taxon>Pseudomonadati</taxon>
        <taxon>Pseudomonadota</taxon>
        <taxon>Gammaproteobacteria</taxon>
        <taxon>Oceanospirillales</taxon>
        <taxon>Oceanospirillaceae</taxon>
        <taxon>Litoribrevibacter</taxon>
    </lineage>
</organism>
<evidence type="ECO:0000256" key="1">
    <source>
        <dbReference type="ARBA" id="ARBA00010884"/>
    </source>
</evidence>
<dbReference type="SUPFAM" id="SSF53474">
    <property type="entry name" value="alpha/beta-Hydrolases"/>
    <property type="match status" value="1"/>
</dbReference>
<dbReference type="Proteomes" id="UP001595476">
    <property type="component" value="Unassembled WGS sequence"/>
</dbReference>
<accession>A0ABV7H9U5</accession>
<protein>
    <submittedName>
        <fullName evidence="3">YheT family hydrolase</fullName>
    </submittedName>
</protein>
<feature type="domain" description="AB hydrolase-1" evidence="2">
    <location>
        <begin position="68"/>
        <end position="303"/>
    </location>
</feature>
<dbReference type="PANTHER" id="PTHR10794:SF94">
    <property type="entry name" value="ESTERASE YHET-RELATED"/>
    <property type="match status" value="1"/>
</dbReference>
<comment type="similarity">
    <text evidence="1">Belongs to the AB hydrolase superfamily. AB hydrolase 4 family.</text>
</comment>
<reference evidence="4" key="1">
    <citation type="journal article" date="2019" name="Int. J. Syst. Evol. Microbiol.">
        <title>The Global Catalogue of Microorganisms (GCM) 10K type strain sequencing project: providing services to taxonomists for standard genome sequencing and annotation.</title>
        <authorList>
            <consortium name="The Broad Institute Genomics Platform"/>
            <consortium name="The Broad Institute Genome Sequencing Center for Infectious Disease"/>
            <person name="Wu L."/>
            <person name="Ma J."/>
        </authorList>
    </citation>
    <scope>NUCLEOTIDE SEQUENCE [LARGE SCALE GENOMIC DNA]</scope>
    <source>
        <strain evidence="4">KCTC 52438</strain>
    </source>
</reference>
<proteinExistence type="inferred from homology"/>
<keyword evidence="4" id="KW-1185">Reference proteome</keyword>
<dbReference type="RefSeq" id="WP_386717963.1">
    <property type="nucleotide sequence ID" value="NZ_JBHRSZ010000002.1"/>
</dbReference>
<keyword evidence="3" id="KW-0378">Hydrolase</keyword>
<evidence type="ECO:0000259" key="2">
    <source>
        <dbReference type="Pfam" id="PF00561"/>
    </source>
</evidence>
<comment type="caution">
    <text evidence="3">The sequence shown here is derived from an EMBL/GenBank/DDBJ whole genome shotgun (WGS) entry which is preliminary data.</text>
</comment>
<dbReference type="Gene3D" id="3.40.50.1820">
    <property type="entry name" value="alpha/beta hydrolase"/>
    <property type="match status" value="1"/>
</dbReference>
<name>A0ABV7H9U5_9GAMM</name>
<evidence type="ECO:0000313" key="4">
    <source>
        <dbReference type="Proteomes" id="UP001595476"/>
    </source>
</evidence>
<gene>
    <name evidence="3" type="ORF">ACFOEK_06625</name>
</gene>
<dbReference type="InterPro" id="IPR029058">
    <property type="entry name" value="AB_hydrolase_fold"/>
</dbReference>